<feature type="region of interest" description="Disordered" evidence="1">
    <location>
        <begin position="88"/>
        <end position="107"/>
    </location>
</feature>
<keyword evidence="2" id="KW-0732">Signal</keyword>
<evidence type="ECO:0000313" key="3">
    <source>
        <dbReference type="Proteomes" id="UP000694915"/>
    </source>
</evidence>
<feature type="signal peptide" evidence="2">
    <location>
        <begin position="1"/>
        <end position="24"/>
    </location>
</feature>
<protein>
    <submittedName>
        <fullName evidence="4">Sperm acrosome-associated protein 7-like</fullName>
    </submittedName>
</protein>
<keyword evidence="3" id="KW-1185">Reference proteome</keyword>
<reference evidence="4" key="1">
    <citation type="submission" date="2025-08" db="UniProtKB">
        <authorList>
            <consortium name="RefSeq"/>
        </authorList>
    </citation>
    <scope>IDENTIFICATION</scope>
</reference>
<dbReference type="RefSeq" id="XP_005366347.1">
    <property type="nucleotide sequence ID" value="XM_005366290.3"/>
</dbReference>
<evidence type="ECO:0000313" key="4">
    <source>
        <dbReference type="RefSeq" id="XP_005366347.1"/>
    </source>
</evidence>
<feature type="chain" id="PRO_5045508559" evidence="2">
    <location>
        <begin position="25"/>
        <end position="167"/>
    </location>
</feature>
<dbReference type="GeneID" id="101999650"/>
<accession>A0ABM0LHN4</accession>
<evidence type="ECO:0000256" key="1">
    <source>
        <dbReference type="SAM" id="MobiDB-lite"/>
    </source>
</evidence>
<dbReference type="InterPro" id="IPR029301">
    <property type="entry name" value="SPACA7"/>
</dbReference>
<proteinExistence type="predicted"/>
<sequence>MAANRRARAFFSVFLLCCWQDVQPWPNREFSGLRARQLPSFKALDDDIATVFDEILVREILDPGKTSYFENQSPPKVFEPKTTKDKKVWVKESSTPRKHEKQSSTETIDTLSFDDEEKQTLFQIKSLETLEKIINTIRRAIGTHIKKKRKFQKSRRIRQLLEKLKKP</sequence>
<dbReference type="Proteomes" id="UP000694915">
    <property type="component" value="Unplaced"/>
</dbReference>
<feature type="compositionally biased region" description="Basic and acidic residues" evidence="1">
    <location>
        <begin position="88"/>
        <end position="103"/>
    </location>
</feature>
<evidence type="ECO:0000256" key="2">
    <source>
        <dbReference type="SAM" id="SignalP"/>
    </source>
</evidence>
<gene>
    <name evidence="4" type="primary">LOC101999650</name>
</gene>
<dbReference type="Pfam" id="PF15307">
    <property type="entry name" value="SPACA7"/>
    <property type="match status" value="1"/>
</dbReference>
<name>A0ABM0LHN4_MICOH</name>
<organism evidence="3 4">
    <name type="scientific">Microtus ochrogaster</name>
    <name type="common">Prairie vole</name>
    <dbReference type="NCBI Taxonomy" id="79684"/>
    <lineage>
        <taxon>Eukaryota</taxon>
        <taxon>Metazoa</taxon>
        <taxon>Chordata</taxon>
        <taxon>Craniata</taxon>
        <taxon>Vertebrata</taxon>
        <taxon>Euteleostomi</taxon>
        <taxon>Mammalia</taxon>
        <taxon>Eutheria</taxon>
        <taxon>Euarchontoglires</taxon>
        <taxon>Glires</taxon>
        <taxon>Rodentia</taxon>
        <taxon>Myomorpha</taxon>
        <taxon>Muroidea</taxon>
        <taxon>Cricetidae</taxon>
        <taxon>Arvicolinae</taxon>
        <taxon>Microtus</taxon>
    </lineage>
</organism>